<comment type="caution">
    <text evidence="1">The sequence shown here is derived from an EMBL/GenBank/DDBJ whole genome shotgun (WGS) entry which is preliminary data.</text>
</comment>
<accession>A0AAD6B1D9</accession>
<protein>
    <submittedName>
        <fullName evidence="1">Uncharacterized protein</fullName>
    </submittedName>
</protein>
<reference evidence="1" key="1">
    <citation type="submission" date="2022-11" db="EMBL/GenBank/DDBJ databases">
        <title>Chromosome-level genome of Pogonophryne albipinna.</title>
        <authorList>
            <person name="Jo E."/>
        </authorList>
    </citation>
    <scope>NUCLEOTIDE SEQUENCE</scope>
    <source>
        <strain evidence="1">SGF0006</strain>
        <tissue evidence="1">Muscle</tissue>
    </source>
</reference>
<dbReference type="Proteomes" id="UP001219934">
    <property type="component" value="Unassembled WGS sequence"/>
</dbReference>
<evidence type="ECO:0000313" key="1">
    <source>
        <dbReference type="EMBL" id="KAJ4934503.1"/>
    </source>
</evidence>
<dbReference type="AlphaFoldDB" id="A0AAD6B1D9"/>
<keyword evidence="2" id="KW-1185">Reference proteome</keyword>
<proteinExistence type="predicted"/>
<name>A0AAD6B1D9_9TELE</name>
<dbReference type="EMBL" id="JAPTMU010000012">
    <property type="protein sequence ID" value="KAJ4934503.1"/>
    <property type="molecule type" value="Genomic_DNA"/>
</dbReference>
<gene>
    <name evidence="1" type="ORF">JOQ06_007296</name>
</gene>
<organism evidence="1 2">
    <name type="scientific">Pogonophryne albipinna</name>
    <dbReference type="NCBI Taxonomy" id="1090488"/>
    <lineage>
        <taxon>Eukaryota</taxon>
        <taxon>Metazoa</taxon>
        <taxon>Chordata</taxon>
        <taxon>Craniata</taxon>
        <taxon>Vertebrata</taxon>
        <taxon>Euteleostomi</taxon>
        <taxon>Actinopterygii</taxon>
        <taxon>Neopterygii</taxon>
        <taxon>Teleostei</taxon>
        <taxon>Neoteleostei</taxon>
        <taxon>Acanthomorphata</taxon>
        <taxon>Eupercaria</taxon>
        <taxon>Perciformes</taxon>
        <taxon>Notothenioidei</taxon>
        <taxon>Pogonophryne</taxon>
    </lineage>
</organism>
<evidence type="ECO:0000313" key="2">
    <source>
        <dbReference type="Proteomes" id="UP001219934"/>
    </source>
</evidence>
<sequence length="234" mass="25834">MQPPAPRLFGLGEGGVGTMVLLGLPAESFPHPSRKPNTPQKRWTLRCPLAPEPFSAHPSFSTTVCLAFKQTISVKVCSSSYNFSPVNSMQLKWPVNVQSIERVVGQTTVRATTQSSSHCLSGEESRDKSCELRLLYRQQSNYLNQHGLLMHGCVALDSGTPQVSVEVKEALCIRHNFRNMHMSAALICLQTRHIWWLPAAEVSKTGLVPPSVAEVPTGQPAHEPSHCLFFWCSD</sequence>